<evidence type="ECO:0000313" key="1">
    <source>
        <dbReference type="EMBL" id="GAA5121006.1"/>
    </source>
</evidence>
<organism evidence="1 2">
    <name type="scientific">Pseudonocardia adelaidensis</name>
    <dbReference type="NCBI Taxonomy" id="648754"/>
    <lineage>
        <taxon>Bacteria</taxon>
        <taxon>Bacillati</taxon>
        <taxon>Actinomycetota</taxon>
        <taxon>Actinomycetes</taxon>
        <taxon>Pseudonocardiales</taxon>
        <taxon>Pseudonocardiaceae</taxon>
        <taxon>Pseudonocardia</taxon>
    </lineage>
</organism>
<gene>
    <name evidence="1" type="ORF">GCM10023320_29160</name>
</gene>
<name>A0ABP9NJJ6_9PSEU</name>
<dbReference type="Proteomes" id="UP001500804">
    <property type="component" value="Unassembled WGS sequence"/>
</dbReference>
<sequence length="144" mass="15872">MTCPDCARLLDHCHGTLLLDADGTPGCTDPACVDTGRERHELIAEVAGPGQRAPLPHADRGGEMAGTEFEQHTHDAVVHDHEHWHVTHNWSETAGTFEHLASKHSHPHDHAELTHSHVPHVDFDSEHAGEAHIHDHDQPVDRDA</sequence>
<comment type="caution">
    <text evidence="1">The sequence shown here is derived from an EMBL/GenBank/DDBJ whole genome shotgun (WGS) entry which is preliminary data.</text>
</comment>
<protein>
    <submittedName>
        <fullName evidence="1">Uncharacterized protein</fullName>
    </submittedName>
</protein>
<reference evidence="2" key="1">
    <citation type="journal article" date="2019" name="Int. J. Syst. Evol. Microbiol.">
        <title>The Global Catalogue of Microorganisms (GCM) 10K type strain sequencing project: providing services to taxonomists for standard genome sequencing and annotation.</title>
        <authorList>
            <consortium name="The Broad Institute Genomics Platform"/>
            <consortium name="The Broad Institute Genome Sequencing Center for Infectious Disease"/>
            <person name="Wu L."/>
            <person name="Ma J."/>
        </authorList>
    </citation>
    <scope>NUCLEOTIDE SEQUENCE [LARGE SCALE GENOMIC DNA]</scope>
    <source>
        <strain evidence="2">JCM 18302</strain>
    </source>
</reference>
<dbReference type="RefSeq" id="WP_345605566.1">
    <property type="nucleotide sequence ID" value="NZ_BAABJO010000009.1"/>
</dbReference>
<evidence type="ECO:0000313" key="2">
    <source>
        <dbReference type="Proteomes" id="UP001500804"/>
    </source>
</evidence>
<proteinExistence type="predicted"/>
<keyword evidence="2" id="KW-1185">Reference proteome</keyword>
<dbReference type="EMBL" id="BAABJO010000009">
    <property type="protein sequence ID" value="GAA5121006.1"/>
    <property type="molecule type" value="Genomic_DNA"/>
</dbReference>
<accession>A0ABP9NJJ6</accession>